<dbReference type="PROSITE" id="PS51257">
    <property type="entry name" value="PROKAR_LIPOPROTEIN"/>
    <property type="match status" value="1"/>
</dbReference>
<reference evidence="2 3" key="1">
    <citation type="submission" date="2014-02" db="EMBL/GenBank/DDBJ databases">
        <title>The small core and large imbalanced accessory genome model reveals a collaborative survival strategy of Sorangium cellulosum strains in nature.</title>
        <authorList>
            <person name="Han K."/>
            <person name="Peng R."/>
            <person name="Blom J."/>
            <person name="Li Y.-Z."/>
        </authorList>
    </citation>
    <scope>NUCLEOTIDE SEQUENCE [LARGE SCALE GENOMIC DNA]</scope>
    <source>
        <strain evidence="2 3">So0157-25</strain>
    </source>
</reference>
<proteinExistence type="predicted"/>
<protein>
    <recommendedName>
        <fullName evidence="4">Secreted protein</fullName>
    </recommendedName>
</protein>
<feature type="chain" id="PRO_5007565803" description="Secreted protein" evidence="1">
    <location>
        <begin position="22"/>
        <end position="161"/>
    </location>
</feature>
<dbReference type="SUPFAM" id="SSF54427">
    <property type="entry name" value="NTF2-like"/>
    <property type="match status" value="1"/>
</dbReference>
<dbReference type="InterPro" id="IPR032710">
    <property type="entry name" value="NTF2-like_dom_sf"/>
</dbReference>
<evidence type="ECO:0000313" key="3">
    <source>
        <dbReference type="Proteomes" id="UP000075420"/>
    </source>
</evidence>
<keyword evidence="1" id="KW-0732">Signal</keyword>
<organism evidence="2 3">
    <name type="scientific">Sorangium cellulosum</name>
    <name type="common">Polyangium cellulosum</name>
    <dbReference type="NCBI Taxonomy" id="56"/>
    <lineage>
        <taxon>Bacteria</taxon>
        <taxon>Pseudomonadati</taxon>
        <taxon>Myxococcota</taxon>
        <taxon>Polyangia</taxon>
        <taxon>Polyangiales</taxon>
        <taxon>Polyangiaceae</taxon>
        <taxon>Sorangium</taxon>
    </lineage>
</organism>
<evidence type="ECO:0000256" key="1">
    <source>
        <dbReference type="SAM" id="SignalP"/>
    </source>
</evidence>
<accession>A0A150PE18</accession>
<dbReference type="EMBL" id="JELY01001995">
    <property type="protein sequence ID" value="KYF53933.1"/>
    <property type="molecule type" value="Genomic_DNA"/>
</dbReference>
<sequence length="161" mass="18617">MLCRKTNAVASFLVVASTVLAGCATHYIPNTDVVDSEDNRKIIQFCEKYRNAVESKNVGALLQLASPKYYEDGGNIDAADDLDYAGLREYLNGKFQDARAIRYEIRYRRVLREDDVIYVDYTYSASYRIPGRKGEEWRRKVEDNRLELVEHQDEYRIIAGM</sequence>
<dbReference type="Proteomes" id="UP000075420">
    <property type="component" value="Unassembled WGS sequence"/>
</dbReference>
<evidence type="ECO:0008006" key="4">
    <source>
        <dbReference type="Google" id="ProtNLM"/>
    </source>
</evidence>
<gene>
    <name evidence="2" type="ORF">BE08_42440</name>
</gene>
<evidence type="ECO:0000313" key="2">
    <source>
        <dbReference type="EMBL" id="KYF53933.1"/>
    </source>
</evidence>
<comment type="caution">
    <text evidence="2">The sequence shown here is derived from an EMBL/GenBank/DDBJ whole genome shotgun (WGS) entry which is preliminary data.</text>
</comment>
<name>A0A150PE18_SORCE</name>
<dbReference type="AlphaFoldDB" id="A0A150PE18"/>
<feature type="signal peptide" evidence="1">
    <location>
        <begin position="1"/>
        <end position="21"/>
    </location>
</feature>